<dbReference type="Proteomes" id="UP000192847">
    <property type="component" value="Unassembled WGS sequence"/>
</dbReference>
<feature type="domain" description="GntR C-terminal" evidence="4">
    <location>
        <begin position="3"/>
        <end position="63"/>
    </location>
</feature>
<reference evidence="5 6" key="1">
    <citation type="submission" date="2017-02" db="EMBL/GenBank/DDBJ databases">
        <title>The new phylogeny of genus Mycobacterium.</title>
        <authorList>
            <person name="Tortoli E."/>
            <person name="Trovato A."/>
            <person name="Cirillo D.M."/>
        </authorList>
    </citation>
    <scope>NUCLEOTIDE SEQUENCE [LARGE SCALE GENOMIC DNA]</scope>
    <source>
        <strain evidence="5 6">CCUG 56329</strain>
    </source>
</reference>
<evidence type="ECO:0000256" key="2">
    <source>
        <dbReference type="ARBA" id="ARBA00023125"/>
    </source>
</evidence>
<comment type="caution">
    <text evidence="5">The sequence shown here is derived from an EMBL/GenBank/DDBJ whole genome shotgun (WGS) entry which is preliminary data.</text>
</comment>
<gene>
    <name evidence="5" type="ORF">BST46_31400</name>
</gene>
<organism evidence="5 6">
    <name type="scientific">Mycobacterium timonense</name>
    <dbReference type="NCBI Taxonomy" id="701043"/>
    <lineage>
        <taxon>Bacteria</taxon>
        <taxon>Bacillati</taxon>
        <taxon>Actinomycetota</taxon>
        <taxon>Actinomycetes</taxon>
        <taxon>Mycobacteriales</taxon>
        <taxon>Mycobacteriaceae</taxon>
        <taxon>Mycobacterium</taxon>
        <taxon>Mycobacterium avium complex (MAC)</taxon>
    </lineage>
</organism>
<feature type="non-terminal residue" evidence="5">
    <location>
        <position position="78"/>
    </location>
</feature>
<protein>
    <submittedName>
        <fullName evidence="5">GntR family transcriptional regulator</fullName>
    </submittedName>
</protein>
<keyword evidence="1" id="KW-0805">Transcription regulation</keyword>
<dbReference type="EMBL" id="MVIL01001183">
    <property type="protein sequence ID" value="ORB70721.1"/>
    <property type="molecule type" value="Genomic_DNA"/>
</dbReference>
<sequence length="78" mass="8688">AAAHRELRELIEEIPAAWETGKLGAASTALHRRLVELSGNVTLTVIVGMLHEIFERHMTAAFLSVQHVVPKVQYTKLM</sequence>
<proteinExistence type="predicted"/>
<evidence type="ECO:0000259" key="4">
    <source>
        <dbReference type="Pfam" id="PF07729"/>
    </source>
</evidence>
<keyword evidence="3" id="KW-0804">Transcription</keyword>
<evidence type="ECO:0000256" key="3">
    <source>
        <dbReference type="ARBA" id="ARBA00023163"/>
    </source>
</evidence>
<dbReference type="InterPro" id="IPR011711">
    <property type="entry name" value="GntR_C"/>
</dbReference>
<feature type="non-terminal residue" evidence="5">
    <location>
        <position position="1"/>
    </location>
</feature>
<accession>A0ABX3TBP7</accession>
<dbReference type="Gene3D" id="1.20.120.530">
    <property type="entry name" value="GntR ligand-binding domain-like"/>
    <property type="match status" value="1"/>
</dbReference>
<keyword evidence="2" id="KW-0238">DNA-binding</keyword>
<dbReference type="Pfam" id="PF07729">
    <property type="entry name" value="FCD"/>
    <property type="match status" value="1"/>
</dbReference>
<dbReference type="InterPro" id="IPR008920">
    <property type="entry name" value="TF_FadR/GntR_C"/>
</dbReference>
<evidence type="ECO:0000256" key="1">
    <source>
        <dbReference type="ARBA" id="ARBA00023015"/>
    </source>
</evidence>
<evidence type="ECO:0000313" key="5">
    <source>
        <dbReference type="EMBL" id="ORB70721.1"/>
    </source>
</evidence>
<evidence type="ECO:0000313" key="6">
    <source>
        <dbReference type="Proteomes" id="UP000192847"/>
    </source>
</evidence>
<keyword evidence="6" id="KW-1185">Reference proteome</keyword>
<name>A0ABX3TBP7_9MYCO</name>
<dbReference type="RefSeq" id="WP_142277810.1">
    <property type="nucleotide sequence ID" value="NZ_MVIL01001183.1"/>
</dbReference>
<dbReference type="SUPFAM" id="SSF48008">
    <property type="entry name" value="GntR ligand-binding domain-like"/>
    <property type="match status" value="1"/>
</dbReference>